<dbReference type="Proteomes" id="UP000619788">
    <property type="component" value="Unassembled WGS sequence"/>
</dbReference>
<name>A0A8J3WIP0_9ACTN</name>
<sequence>MNPIDQSILADYAARLLDTRTDWDIPHEFHTLHWDGERLRTGTLTMIDPSVPPSAYPHLMASTSGKEAAEQCKAGERTLYGYALIVEAHSVKEPADPSPEEAARFTRDRIERRFHERPDAVEIAGVHLVDIHDRMWVATRERASGKVEHHFYPDKDGAPGGPLIAGLRMAAYATASIVWGIR</sequence>
<organism evidence="1 2">
    <name type="scientific">Planobispora siamensis</name>
    <dbReference type="NCBI Taxonomy" id="936338"/>
    <lineage>
        <taxon>Bacteria</taxon>
        <taxon>Bacillati</taxon>
        <taxon>Actinomycetota</taxon>
        <taxon>Actinomycetes</taxon>
        <taxon>Streptosporangiales</taxon>
        <taxon>Streptosporangiaceae</taxon>
        <taxon>Planobispora</taxon>
    </lineage>
</organism>
<gene>
    <name evidence="1" type="ORF">Psi01_26140</name>
</gene>
<comment type="caution">
    <text evidence="1">The sequence shown here is derived from an EMBL/GenBank/DDBJ whole genome shotgun (WGS) entry which is preliminary data.</text>
</comment>
<evidence type="ECO:0000313" key="2">
    <source>
        <dbReference type="Proteomes" id="UP000619788"/>
    </source>
</evidence>
<dbReference type="RefSeq" id="WP_204064230.1">
    <property type="nucleotide sequence ID" value="NZ_BOOJ01000023.1"/>
</dbReference>
<reference evidence="1 2" key="1">
    <citation type="submission" date="2021-01" db="EMBL/GenBank/DDBJ databases">
        <title>Whole genome shotgun sequence of Planobispora siamensis NBRC 107568.</title>
        <authorList>
            <person name="Komaki H."/>
            <person name="Tamura T."/>
        </authorList>
    </citation>
    <scope>NUCLEOTIDE SEQUENCE [LARGE SCALE GENOMIC DNA]</scope>
    <source>
        <strain evidence="1 2">NBRC 107568</strain>
    </source>
</reference>
<evidence type="ECO:0000313" key="1">
    <source>
        <dbReference type="EMBL" id="GIH91984.1"/>
    </source>
</evidence>
<accession>A0A8J3WIP0</accession>
<keyword evidence="2" id="KW-1185">Reference proteome</keyword>
<proteinExistence type="predicted"/>
<dbReference type="AlphaFoldDB" id="A0A8J3WIP0"/>
<protein>
    <submittedName>
        <fullName evidence="1">Uncharacterized protein</fullName>
    </submittedName>
</protein>
<dbReference type="EMBL" id="BOOJ01000023">
    <property type="protein sequence ID" value="GIH91984.1"/>
    <property type="molecule type" value="Genomic_DNA"/>
</dbReference>